<dbReference type="Gene3D" id="3.40.50.1000">
    <property type="entry name" value="HAD superfamily/HAD-like"/>
    <property type="match status" value="1"/>
</dbReference>
<dbReference type="Proteomes" id="UP000192656">
    <property type="component" value="Unassembled WGS sequence"/>
</dbReference>
<dbReference type="InterPro" id="IPR006439">
    <property type="entry name" value="HAD-SF_hydro_IA"/>
</dbReference>
<accession>A0A1W2D7S9</accession>
<evidence type="ECO:0000313" key="2">
    <source>
        <dbReference type="Proteomes" id="UP000192656"/>
    </source>
</evidence>
<dbReference type="SFLD" id="SFLDS00003">
    <property type="entry name" value="Haloacid_Dehalogenase"/>
    <property type="match status" value="1"/>
</dbReference>
<dbReference type="SUPFAM" id="SSF56784">
    <property type="entry name" value="HAD-like"/>
    <property type="match status" value="1"/>
</dbReference>
<dbReference type="OrthoDB" id="9797743at2"/>
<keyword evidence="2" id="KW-1185">Reference proteome</keyword>
<proteinExistence type="predicted"/>
<dbReference type="STRING" id="937218.SAMN06297251_11328"/>
<dbReference type="InterPro" id="IPR050155">
    <property type="entry name" value="HAD-like_hydrolase_sf"/>
</dbReference>
<reference evidence="1 2" key="1">
    <citation type="submission" date="2017-04" db="EMBL/GenBank/DDBJ databases">
        <authorList>
            <person name="Afonso C.L."/>
            <person name="Miller P.J."/>
            <person name="Scott M.A."/>
            <person name="Spackman E."/>
            <person name="Goraichik I."/>
            <person name="Dimitrov K.M."/>
            <person name="Suarez D.L."/>
            <person name="Swayne D.E."/>
        </authorList>
    </citation>
    <scope>NUCLEOTIDE SEQUENCE [LARGE SCALE GENOMIC DNA]</scope>
    <source>
        <strain evidence="1 2">CGMCC 1.10972</strain>
    </source>
</reference>
<dbReference type="InterPro" id="IPR036412">
    <property type="entry name" value="HAD-like_sf"/>
</dbReference>
<dbReference type="RefSeq" id="WP_084410865.1">
    <property type="nucleotide sequence ID" value="NZ_FWXR01000013.1"/>
</dbReference>
<dbReference type="InterPro" id="IPR023198">
    <property type="entry name" value="PGP-like_dom2"/>
</dbReference>
<dbReference type="PANTHER" id="PTHR43434">
    <property type="entry name" value="PHOSPHOGLYCOLATE PHOSPHATASE"/>
    <property type="match status" value="1"/>
</dbReference>
<dbReference type="Pfam" id="PF00702">
    <property type="entry name" value="Hydrolase"/>
    <property type="match status" value="1"/>
</dbReference>
<dbReference type="InterPro" id="IPR023214">
    <property type="entry name" value="HAD_sf"/>
</dbReference>
<dbReference type="NCBIfam" id="TIGR01549">
    <property type="entry name" value="HAD-SF-IA-v1"/>
    <property type="match status" value="1"/>
</dbReference>
<protein>
    <submittedName>
        <fullName evidence="1">Phosphoglycolate phosphatase</fullName>
    </submittedName>
</protein>
<dbReference type="EMBL" id="FWXR01000013">
    <property type="protein sequence ID" value="SMC93264.1"/>
    <property type="molecule type" value="Genomic_DNA"/>
</dbReference>
<dbReference type="PANTHER" id="PTHR43434:SF22">
    <property type="entry name" value="PHOSPHOGLYCOLATE PHOSPHATASE"/>
    <property type="match status" value="1"/>
</dbReference>
<dbReference type="AlphaFoldDB" id="A0A1W2D7S9"/>
<gene>
    <name evidence="1" type="ORF">SAMN06297251_11328</name>
</gene>
<name>A0A1W2D7S9_9HYPH</name>
<dbReference type="SFLD" id="SFLDG01129">
    <property type="entry name" value="C1.5:_HAD__Beta-PGM__Phosphata"/>
    <property type="match status" value="1"/>
</dbReference>
<dbReference type="CDD" id="cd01427">
    <property type="entry name" value="HAD_like"/>
    <property type="match status" value="1"/>
</dbReference>
<dbReference type="Gene3D" id="1.10.150.240">
    <property type="entry name" value="Putative phosphatase, domain 2"/>
    <property type="match status" value="1"/>
</dbReference>
<evidence type="ECO:0000313" key="1">
    <source>
        <dbReference type="EMBL" id="SMC93264.1"/>
    </source>
</evidence>
<dbReference type="GO" id="GO:0008967">
    <property type="term" value="F:phosphoglycolate phosphatase activity"/>
    <property type="evidence" value="ECO:0007669"/>
    <property type="project" value="TreeGrafter"/>
</dbReference>
<sequence>MDEAVEGILFDKDGTLIDYAASWLPINREAAHCAAGGDPERAAHLLTIGGHDSETNRVAADSLLAASNTAEIAAAWVEAGSPFDVEALTRELDRIFTAGSSAAVPVPGIADLFDRLRRTGLRLGVATSDSVASAQKTLETIGLTADFVAGYDSGYGAKPGTGMALAFAETFALSPSNCIMVGDNLHDIRMGRAAGFGLCVGVMTGTGNRADLTREADHVLEAATALPDLLAFATQDAATS</sequence>
<dbReference type="GO" id="GO:0006281">
    <property type="term" value="P:DNA repair"/>
    <property type="evidence" value="ECO:0007669"/>
    <property type="project" value="TreeGrafter"/>
</dbReference>
<organism evidence="1 2">
    <name type="scientific">Fulvimarina manganoxydans</name>
    <dbReference type="NCBI Taxonomy" id="937218"/>
    <lineage>
        <taxon>Bacteria</taxon>
        <taxon>Pseudomonadati</taxon>
        <taxon>Pseudomonadota</taxon>
        <taxon>Alphaproteobacteria</taxon>
        <taxon>Hyphomicrobiales</taxon>
        <taxon>Aurantimonadaceae</taxon>
        <taxon>Fulvimarina</taxon>
    </lineage>
</organism>